<dbReference type="EMBL" id="DS989845">
    <property type="protein sequence ID" value="EDX76892.1"/>
    <property type="molecule type" value="Genomic_DNA"/>
</dbReference>
<keyword evidence="2" id="KW-1185">Reference proteome</keyword>
<evidence type="ECO:0000313" key="2">
    <source>
        <dbReference type="Proteomes" id="UP000003835"/>
    </source>
</evidence>
<reference evidence="1 2" key="1">
    <citation type="submission" date="2008-07" db="EMBL/GenBank/DDBJ databases">
        <authorList>
            <person name="Tandeau de Marsac N."/>
            <person name="Ferriera S."/>
            <person name="Johnson J."/>
            <person name="Kravitz S."/>
            <person name="Beeson K."/>
            <person name="Sutton G."/>
            <person name="Rogers Y.-H."/>
            <person name="Friedman R."/>
            <person name="Frazier M."/>
            <person name="Venter J.C."/>
        </authorList>
    </citation>
    <scope>NUCLEOTIDE SEQUENCE [LARGE SCALE GENOMIC DNA]</scope>
    <source>
        <strain evidence="1 2">PCC 7420</strain>
    </source>
</reference>
<protein>
    <submittedName>
        <fullName evidence="1">Uncharacterized protein</fullName>
    </submittedName>
</protein>
<proteinExistence type="predicted"/>
<dbReference type="HOGENOM" id="CLU_3214846_0_0_3"/>
<gene>
    <name evidence="1" type="ORF">MC7420_1895</name>
</gene>
<sequence length="44" mass="5186">MLIQEQVCYVFFCHGFQIINKLLESGKILKIMLGKYFLLSSFIE</sequence>
<name>B4VMU0_9CYAN</name>
<accession>B4VMU0</accession>
<dbReference type="STRING" id="118168.MC7420_1895"/>
<organism evidence="1 2">
    <name type="scientific">Coleofasciculus chthonoplastes PCC 7420</name>
    <dbReference type="NCBI Taxonomy" id="118168"/>
    <lineage>
        <taxon>Bacteria</taxon>
        <taxon>Bacillati</taxon>
        <taxon>Cyanobacteriota</taxon>
        <taxon>Cyanophyceae</taxon>
        <taxon>Coleofasciculales</taxon>
        <taxon>Coleofasciculaceae</taxon>
        <taxon>Coleofasciculus</taxon>
    </lineage>
</organism>
<dbReference type="AlphaFoldDB" id="B4VMU0"/>
<dbReference type="Proteomes" id="UP000003835">
    <property type="component" value="Unassembled WGS sequence"/>
</dbReference>
<evidence type="ECO:0000313" key="1">
    <source>
        <dbReference type="EMBL" id="EDX76892.1"/>
    </source>
</evidence>